<sequence length="98" mass="10929">MNRLACKSPYQLQMGLRQSKIKKRKMYLKAGLAQQQSVAGSKSDAFKTIPLQNSAFSVAVHIHGDDEGVMADKTWFSKKVISLKRSTGVEGKQHVEFC</sequence>
<protein>
    <submittedName>
        <fullName evidence="1">Uncharacterized protein</fullName>
    </submittedName>
</protein>
<dbReference type="AlphaFoldDB" id="A0AAV1ARQ1"/>
<evidence type="ECO:0000313" key="2">
    <source>
        <dbReference type="Proteomes" id="UP001157006"/>
    </source>
</evidence>
<proteinExistence type="predicted"/>
<keyword evidence="2" id="KW-1185">Reference proteome</keyword>
<gene>
    <name evidence="1" type="ORF">VFH_V013960</name>
</gene>
<organism evidence="1 2">
    <name type="scientific">Vicia faba</name>
    <name type="common">Broad bean</name>
    <name type="synonym">Faba vulgaris</name>
    <dbReference type="NCBI Taxonomy" id="3906"/>
    <lineage>
        <taxon>Eukaryota</taxon>
        <taxon>Viridiplantae</taxon>
        <taxon>Streptophyta</taxon>
        <taxon>Embryophyta</taxon>
        <taxon>Tracheophyta</taxon>
        <taxon>Spermatophyta</taxon>
        <taxon>Magnoliopsida</taxon>
        <taxon>eudicotyledons</taxon>
        <taxon>Gunneridae</taxon>
        <taxon>Pentapetalae</taxon>
        <taxon>rosids</taxon>
        <taxon>fabids</taxon>
        <taxon>Fabales</taxon>
        <taxon>Fabaceae</taxon>
        <taxon>Papilionoideae</taxon>
        <taxon>50 kb inversion clade</taxon>
        <taxon>NPAAA clade</taxon>
        <taxon>Hologalegina</taxon>
        <taxon>IRL clade</taxon>
        <taxon>Fabeae</taxon>
        <taxon>Vicia</taxon>
    </lineage>
</organism>
<reference evidence="1 2" key="1">
    <citation type="submission" date="2023-01" db="EMBL/GenBank/DDBJ databases">
        <authorList>
            <person name="Kreplak J."/>
        </authorList>
    </citation>
    <scope>NUCLEOTIDE SEQUENCE [LARGE SCALE GENOMIC DNA]</scope>
</reference>
<dbReference type="Proteomes" id="UP001157006">
    <property type="component" value="Chromosome 5"/>
</dbReference>
<accession>A0AAV1ARQ1</accession>
<evidence type="ECO:0000313" key="1">
    <source>
        <dbReference type="EMBL" id="CAI8612028.1"/>
    </source>
</evidence>
<dbReference type="EMBL" id="OX451740">
    <property type="protein sequence ID" value="CAI8612028.1"/>
    <property type="molecule type" value="Genomic_DNA"/>
</dbReference>
<name>A0AAV1ARQ1_VICFA</name>